<protein>
    <recommendedName>
        <fullName evidence="3">Lipoprotein</fullName>
    </recommendedName>
</protein>
<dbReference type="PROSITE" id="PS51257">
    <property type="entry name" value="PROKAR_LIPOPROTEIN"/>
    <property type="match status" value="1"/>
</dbReference>
<dbReference type="AlphaFoldDB" id="A0A078RDI9"/>
<proteinExistence type="predicted"/>
<accession>A0A078RDI9</accession>
<dbReference type="EMBL" id="JNHI01000002">
    <property type="protein sequence ID" value="KDS33584.1"/>
    <property type="molecule type" value="Genomic_DNA"/>
</dbReference>
<gene>
    <name evidence="1" type="ORF">M097_0749</name>
</gene>
<dbReference type="Proteomes" id="UP000028134">
    <property type="component" value="Unassembled WGS sequence"/>
</dbReference>
<comment type="caution">
    <text evidence="1">The sequence shown here is derived from an EMBL/GenBank/DDBJ whole genome shotgun (WGS) entry which is preliminary data.</text>
</comment>
<evidence type="ECO:0008006" key="3">
    <source>
        <dbReference type="Google" id="ProtNLM"/>
    </source>
</evidence>
<reference evidence="1 2" key="1">
    <citation type="submission" date="2014-04" db="EMBL/GenBank/DDBJ databases">
        <authorList>
            <person name="Sears C."/>
            <person name="Carroll K."/>
            <person name="Sack B.R."/>
            <person name="Qadri F."/>
            <person name="Myers L.L."/>
            <person name="Chung G.-T."/>
            <person name="Escheverria P."/>
            <person name="Fraser C.M."/>
            <person name="Sadzewicz L."/>
            <person name="Shefchek K.A."/>
            <person name="Tallon L."/>
            <person name="Das S.P."/>
            <person name="Daugherty S."/>
            <person name="Mongodin E.F."/>
        </authorList>
    </citation>
    <scope>NUCLEOTIDE SEQUENCE [LARGE SCALE GENOMIC DNA]</scope>
    <source>
        <strain evidence="2">3775 SL(B) 10 (iv)</strain>
    </source>
</reference>
<evidence type="ECO:0000313" key="1">
    <source>
        <dbReference type="EMBL" id="KDS33584.1"/>
    </source>
</evidence>
<organism evidence="1 2">
    <name type="scientific">Phocaeicola vulgatus str. 3775 SL</name>
    <name type="common">B</name>
    <name type="synonym">iv</name>
    <dbReference type="NCBI Taxonomy" id="1339350"/>
    <lineage>
        <taxon>Bacteria</taxon>
        <taxon>Pseudomonadati</taxon>
        <taxon>Bacteroidota</taxon>
        <taxon>Bacteroidia</taxon>
        <taxon>Bacteroidales</taxon>
        <taxon>Bacteroidaceae</taxon>
        <taxon>Phocaeicola</taxon>
    </lineage>
</organism>
<name>A0A078RDI9_PHOVU</name>
<sequence>MDSNMKYLLFILLILFCSCYSGSSKKGQKDKRDSICLQKELYALHKYVDSIIKTDTILQQRFHCFGAGLTKDKISIDWRTNSKGDFGYKISTRYCCITCKKELFFHANSLFFT</sequence>
<evidence type="ECO:0000313" key="2">
    <source>
        <dbReference type="Proteomes" id="UP000028134"/>
    </source>
</evidence>